<dbReference type="PANTHER" id="PTHR28601">
    <property type="entry name" value="COILED-COIL DOMAIN-CONTAINING PROTEIN 24"/>
    <property type="match status" value="1"/>
</dbReference>
<feature type="compositionally biased region" description="Polar residues" evidence="1">
    <location>
        <begin position="332"/>
        <end position="343"/>
    </location>
</feature>
<accession>H0VVL0</accession>
<name>H0VVL0_CAVPO</name>
<dbReference type="eggNOG" id="ENOG502S6CH">
    <property type="taxonomic scope" value="Eukaryota"/>
</dbReference>
<dbReference type="STRING" id="10141.ENSCPOP00000014736"/>
<evidence type="ECO:0000313" key="2">
    <source>
        <dbReference type="Ensembl" id="ENSCPOP00000014736.2"/>
    </source>
</evidence>
<reference evidence="3" key="1">
    <citation type="journal article" date="2011" name="Nature">
        <title>A high-resolution map of human evolutionary constraint using 29 mammals.</title>
        <authorList>
            <person name="Lindblad-Toh K."/>
            <person name="Garber M."/>
            <person name="Zuk O."/>
            <person name="Lin M.F."/>
            <person name="Parker B.J."/>
            <person name="Washietl S."/>
            <person name="Kheradpour P."/>
            <person name="Ernst J."/>
            <person name="Jordan G."/>
            <person name="Mauceli E."/>
            <person name="Ward L.D."/>
            <person name="Lowe C.B."/>
            <person name="Holloway A.K."/>
            <person name="Clamp M."/>
            <person name="Gnerre S."/>
            <person name="Alfoldi J."/>
            <person name="Beal K."/>
            <person name="Chang J."/>
            <person name="Clawson H."/>
            <person name="Cuff J."/>
            <person name="Di Palma F."/>
            <person name="Fitzgerald S."/>
            <person name="Flicek P."/>
            <person name="Guttman M."/>
            <person name="Hubisz M.J."/>
            <person name="Jaffe D.B."/>
            <person name="Jungreis I."/>
            <person name="Kent W.J."/>
            <person name="Kostka D."/>
            <person name="Lara M."/>
            <person name="Martins A.L."/>
            <person name="Massingham T."/>
            <person name="Moltke I."/>
            <person name="Raney B.J."/>
            <person name="Rasmussen M.D."/>
            <person name="Robinson J."/>
            <person name="Stark A."/>
            <person name="Vilella A.J."/>
            <person name="Wen J."/>
            <person name="Xie X."/>
            <person name="Zody M.C."/>
            <person name="Baldwin J."/>
            <person name="Bloom T."/>
            <person name="Chin C.W."/>
            <person name="Heiman D."/>
            <person name="Nicol R."/>
            <person name="Nusbaum C."/>
            <person name="Young S."/>
            <person name="Wilkinson J."/>
            <person name="Worley K.C."/>
            <person name="Kovar C.L."/>
            <person name="Muzny D.M."/>
            <person name="Gibbs R.A."/>
            <person name="Cree A."/>
            <person name="Dihn H.H."/>
            <person name="Fowler G."/>
            <person name="Jhangiani S."/>
            <person name="Joshi V."/>
            <person name="Lee S."/>
            <person name="Lewis L.R."/>
            <person name="Nazareth L.V."/>
            <person name="Okwuonu G."/>
            <person name="Santibanez J."/>
            <person name="Warren W.C."/>
            <person name="Mardis E.R."/>
            <person name="Weinstock G.M."/>
            <person name="Wilson R.K."/>
            <person name="Delehaunty K."/>
            <person name="Dooling D."/>
            <person name="Fronik C."/>
            <person name="Fulton L."/>
            <person name="Fulton B."/>
            <person name="Graves T."/>
            <person name="Minx P."/>
            <person name="Sodergren E."/>
            <person name="Birney E."/>
            <person name="Margulies E.H."/>
            <person name="Herrero J."/>
            <person name="Green E.D."/>
            <person name="Haussler D."/>
            <person name="Siepel A."/>
            <person name="Goldman N."/>
            <person name="Pollard K.S."/>
            <person name="Pedersen J.S."/>
            <person name="Lander E.S."/>
            <person name="Kellis M."/>
        </authorList>
    </citation>
    <scope>NUCLEOTIDE SEQUENCE [LARGE SCALE GENOMIC DNA]</scope>
    <source>
        <strain evidence="3">2N</strain>
    </source>
</reference>
<dbReference type="InParanoid" id="H0VVL0"/>
<dbReference type="EMBL" id="AAKN02055169">
    <property type="status" value="NOT_ANNOTATED_CDS"/>
    <property type="molecule type" value="Genomic_DNA"/>
</dbReference>
<sequence>MAGSGCPRASSRSEAEENAPAGFGGDLSLNEGLRRTKAQPREFPSLWETVQEQVPLPERPEVKRILGEAAVDLSLELRAEVAALRALLREAWSTQVPSSHGLSDPSSLLAPPPHLRDLIRQELRQLLQGLRQKAIREGRDQAEAWAHYSPRVLHFALEESRPDLPEQRFQKTAGEPSSHWDLSVIKDQLRVSLIDQVAGQLRGLLEEECRTLEREISNLQHCLEVEYTQAPQSSKAATEPTLAELKEQKKAMEQELQAPLGPSCVSSKQRQQPLDLRPFPCLQGAAGTWARPPQGYLPTPPLEKRPQHRGRASIHCWGRQIRCSPRERSAPSAVSSAAHQAST</sequence>
<reference evidence="2" key="2">
    <citation type="submission" date="2025-08" db="UniProtKB">
        <authorList>
            <consortium name="Ensembl"/>
        </authorList>
    </citation>
    <scope>IDENTIFICATION</scope>
    <source>
        <strain evidence="2">2N</strain>
    </source>
</reference>
<dbReference type="PANTHER" id="PTHR28601:SF1">
    <property type="entry name" value="COILED-COIL DOMAIN-CONTAINING PROTEIN 24"/>
    <property type="match status" value="1"/>
</dbReference>
<dbReference type="Pfam" id="PF15669">
    <property type="entry name" value="CCDC24"/>
    <property type="match status" value="1"/>
</dbReference>
<reference evidence="2" key="3">
    <citation type="submission" date="2025-09" db="UniProtKB">
        <authorList>
            <consortium name="Ensembl"/>
        </authorList>
    </citation>
    <scope>IDENTIFICATION</scope>
    <source>
        <strain evidence="2">2N</strain>
    </source>
</reference>
<dbReference type="Ensembl" id="ENSCPOT00000020757.2">
    <property type="protein sequence ID" value="ENSCPOP00000014736.2"/>
    <property type="gene ID" value="ENSCPOG00000022835.2"/>
</dbReference>
<protein>
    <submittedName>
        <fullName evidence="2">Coiled-coil domain containing 24</fullName>
    </submittedName>
</protein>
<proteinExistence type="predicted"/>
<dbReference type="OMA" id="LASTCRW"/>
<dbReference type="GeneTree" id="ENSGT00390000011926"/>
<organism evidence="2 3">
    <name type="scientific">Cavia porcellus</name>
    <name type="common">Guinea pig</name>
    <dbReference type="NCBI Taxonomy" id="10141"/>
    <lineage>
        <taxon>Eukaryota</taxon>
        <taxon>Metazoa</taxon>
        <taxon>Chordata</taxon>
        <taxon>Craniata</taxon>
        <taxon>Vertebrata</taxon>
        <taxon>Euteleostomi</taxon>
        <taxon>Mammalia</taxon>
        <taxon>Eutheria</taxon>
        <taxon>Euarchontoglires</taxon>
        <taxon>Glires</taxon>
        <taxon>Rodentia</taxon>
        <taxon>Hystricomorpha</taxon>
        <taxon>Caviidae</taxon>
        <taxon>Cavia</taxon>
    </lineage>
</organism>
<keyword evidence="3" id="KW-1185">Reference proteome</keyword>
<dbReference type="Proteomes" id="UP000005447">
    <property type="component" value="Unassembled WGS sequence"/>
</dbReference>
<dbReference type="InterPro" id="IPR031367">
    <property type="entry name" value="CCDC24"/>
</dbReference>
<dbReference type="HOGENOM" id="CLU_993818_0_0_1"/>
<dbReference type="Bgee" id="ENSCPOG00000022835">
    <property type="expression patterns" value="Expressed in testis and 11 other cell types or tissues"/>
</dbReference>
<feature type="region of interest" description="Disordered" evidence="1">
    <location>
        <begin position="324"/>
        <end position="343"/>
    </location>
</feature>
<dbReference type="VEuPathDB" id="HostDB:ENSCPOG00000022835"/>
<dbReference type="AlphaFoldDB" id="H0VVL0"/>
<dbReference type="GO" id="GO:0001835">
    <property type="term" value="P:blastocyst hatching"/>
    <property type="evidence" value="ECO:0007669"/>
    <property type="project" value="Ensembl"/>
</dbReference>
<evidence type="ECO:0000313" key="3">
    <source>
        <dbReference type="Proteomes" id="UP000005447"/>
    </source>
</evidence>
<evidence type="ECO:0000256" key="1">
    <source>
        <dbReference type="SAM" id="MobiDB-lite"/>
    </source>
</evidence>
<gene>
    <name evidence="2" type="primary">CCDC24</name>
</gene>
<feature type="region of interest" description="Disordered" evidence="1">
    <location>
        <begin position="1"/>
        <end position="41"/>
    </location>
</feature>